<organism evidence="8 9">
    <name type="scientific">Kocuria coralli</name>
    <dbReference type="NCBI Taxonomy" id="1461025"/>
    <lineage>
        <taxon>Bacteria</taxon>
        <taxon>Bacillati</taxon>
        <taxon>Actinomycetota</taxon>
        <taxon>Actinomycetes</taxon>
        <taxon>Micrococcales</taxon>
        <taxon>Micrococcaceae</taxon>
        <taxon>Kocuria</taxon>
    </lineage>
</organism>
<evidence type="ECO:0000256" key="4">
    <source>
        <dbReference type="ARBA" id="ARBA00023136"/>
    </source>
</evidence>
<evidence type="ECO:0000256" key="3">
    <source>
        <dbReference type="ARBA" id="ARBA00022989"/>
    </source>
</evidence>
<evidence type="ECO:0000256" key="2">
    <source>
        <dbReference type="ARBA" id="ARBA00022692"/>
    </source>
</evidence>
<evidence type="ECO:0000313" key="9">
    <source>
        <dbReference type="Proteomes" id="UP000325957"/>
    </source>
</evidence>
<dbReference type="PROSITE" id="PS50929">
    <property type="entry name" value="ABC_TM1F"/>
    <property type="match status" value="1"/>
</dbReference>
<name>A0A5J5KVK3_9MICC</name>
<evidence type="ECO:0000313" key="8">
    <source>
        <dbReference type="EMBL" id="KAA9393673.1"/>
    </source>
</evidence>
<dbReference type="InterPro" id="IPR039421">
    <property type="entry name" value="Type_1_exporter"/>
</dbReference>
<dbReference type="GO" id="GO:0005524">
    <property type="term" value="F:ATP binding"/>
    <property type="evidence" value="ECO:0007669"/>
    <property type="project" value="UniProtKB-KW"/>
</dbReference>
<dbReference type="CDD" id="cd07346">
    <property type="entry name" value="ABC_6TM_exporters"/>
    <property type="match status" value="1"/>
</dbReference>
<dbReference type="InterPro" id="IPR027417">
    <property type="entry name" value="P-loop_NTPase"/>
</dbReference>
<feature type="transmembrane region" description="Helical" evidence="6">
    <location>
        <begin position="328"/>
        <end position="357"/>
    </location>
</feature>
<dbReference type="Gene3D" id="1.20.1560.10">
    <property type="entry name" value="ABC transporter type 1, transmembrane domain"/>
    <property type="match status" value="1"/>
</dbReference>
<dbReference type="InterPro" id="IPR036640">
    <property type="entry name" value="ABC1_TM_sf"/>
</dbReference>
<protein>
    <submittedName>
        <fullName evidence="8">ABC transporter ATP-binding protein</fullName>
    </submittedName>
</protein>
<comment type="subcellular location">
    <subcellularLocation>
        <location evidence="1">Cell membrane</location>
        <topology evidence="1">Multi-pass membrane protein</topology>
    </subcellularLocation>
</comment>
<gene>
    <name evidence="8" type="ORF">FCK90_10830</name>
</gene>
<dbReference type="InterPro" id="IPR011527">
    <property type="entry name" value="ABC1_TM_dom"/>
</dbReference>
<feature type="transmembrane region" description="Helical" evidence="6">
    <location>
        <begin position="186"/>
        <end position="208"/>
    </location>
</feature>
<dbReference type="AlphaFoldDB" id="A0A5J5KVK3"/>
<keyword evidence="9" id="KW-1185">Reference proteome</keyword>
<dbReference type="GO" id="GO:0016887">
    <property type="term" value="F:ATP hydrolysis activity"/>
    <property type="evidence" value="ECO:0007669"/>
    <property type="project" value="InterPro"/>
</dbReference>
<dbReference type="SUPFAM" id="SSF90123">
    <property type="entry name" value="ABC transporter transmembrane region"/>
    <property type="match status" value="1"/>
</dbReference>
<feature type="transmembrane region" description="Helical" evidence="6">
    <location>
        <begin position="111"/>
        <end position="129"/>
    </location>
</feature>
<evidence type="ECO:0000256" key="5">
    <source>
        <dbReference type="SAM" id="MobiDB-lite"/>
    </source>
</evidence>
<dbReference type="InterPro" id="IPR003439">
    <property type="entry name" value="ABC_transporter-like_ATP-bd"/>
</dbReference>
<proteinExistence type="predicted"/>
<dbReference type="Proteomes" id="UP000325957">
    <property type="component" value="Unassembled WGS sequence"/>
</dbReference>
<keyword evidence="8" id="KW-0547">Nucleotide-binding</keyword>
<dbReference type="Pfam" id="PF00664">
    <property type="entry name" value="ABC_membrane"/>
    <property type="match status" value="1"/>
</dbReference>
<reference evidence="8 9" key="1">
    <citation type="submission" date="2019-05" db="EMBL/GenBank/DDBJ databases">
        <title>Kocuria coralli sp. nov., a novel actinobacterium isolated from coral reef seawater.</title>
        <authorList>
            <person name="Li J."/>
        </authorList>
    </citation>
    <scope>NUCLEOTIDE SEQUENCE [LARGE SCALE GENOMIC DNA]</scope>
    <source>
        <strain evidence="8 9">SCSIO 13007</strain>
    </source>
</reference>
<feature type="domain" description="ABC transmembrane type-1" evidence="7">
    <location>
        <begin position="72"/>
        <end position="355"/>
    </location>
</feature>
<dbReference type="PANTHER" id="PTHR43394:SF1">
    <property type="entry name" value="ATP-BINDING CASSETTE SUB-FAMILY B MEMBER 10, MITOCHONDRIAL"/>
    <property type="match status" value="1"/>
</dbReference>
<keyword evidence="8" id="KW-0067">ATP-binding</keyword>
<feature type="transmembrane region" description="Helical" evidence="6">
    <location>
        <begin position="214"/>
        <end position="232"/>
    </location>
</feature>
<evidence type="ECO:0000256" key="1">
    <source>
        <dbReference type="ARBA" id="ARBA00004651"/>
    </source>
</evidence>
<dbReference type="GO" id="GO:0015421">
    <property type="term" value="F:ABC-type oligopeptide transporter activity"/>
    <property type="evidence" value="ECO:0007669"/>
    <property type="project" value="TreeGrafter"/>
</dbReference>
<feature type="compositionally biased region" description="Basic and acidic residues" evidence="5">
    <location>
        <begin position="1"/>
        <end position="16"/>
    </location>
</feature>
<keyword evidence="3 6" id="KW-1133">Transmembrane helix</keyword>
<dbReference type="PROSITE" id="PS00211">
    <property type="entry name" value="ABC_TRANSPORTER_1"/>
    <property type="match status" value="1"/>
</dbReference>
<dbReference type="GO" id="GO:0005886">
    <property type="term" value="C:plasma membrane"/>
    <property type="evidence" value="ECO:0007669"/>
    <property type="project" value="UniProtKB-SubCell"/>
</dbReference>
<keyword evidence="4 6" id="KW-0472">Membrane</keyword>
<dbReference type="PANTHER" id="PTHR43394">
    <property type="entry name" value="ATP-DEPENDENT PERMEASE MDL1, MITOCHONDRIAL"/>
    <property type="match status" value="1"/>
</dbReference>
<dbReference type="Pfam" id="PF00005">
    <property type="entry name" value="ABC_tran"/>
    <property type="match status" value="1"/>
</dbReference>
<comment type="caution">
    <text evidence="8">The sequence shown here is derived from an EMBL/GenBank/DDBJ whole genome shotgun (WGS) entry which is preliminary data.</text>
</comment>
<dbReference type="Gene3D" id="3.40.50.300">
    <property type="entry name" value="P-loop containing nucleotide triphosphate hydrolases"/>
    <property type="match status" value="1"/>
</dbReference>
<dbReference type="EMBL" id="SZWF01000015">
    <property type="protein sequence ID" value="KAA9393673.1"/>
    <property type="molecule type" value="Genomic_DNA"/>
</dbReference>
<dbReference type="SUPFAM" id="SSF52540">
    <property type="entry name" value="P-loop containing nucleoside triphosphate hydrolases"/>
    <property type="match status" value="1"/>
</dbReference>
<feature type="transmembrane region" description="Helical" evidence="6">
    <location>
        <begin position="301"/>
        <end position="322"/>
    </location>
</feature>
<keyword evidence="2 6" id="KW-0812">Transmembrane</keyword>
<accession>A0A5J5KVK3</accession>
<dbReference type="InterPro" id="IPR017871">
    <property type="entry name" value="ABC_transporter-like_CS"/>
</dbReference>
<feature type="region of interest" description="Disordered" evidence="5">
    <location>
        <begin position="1"/>
        <end position="29"/>
    </location>
</feature>
<evidence type="ECO:0000256" key="6">
    <source>
        <dbReference type="SAM" id="Phobius"/>
    </source>
</evidence>
<evidence type="ECO:0000259" key="7">
    <source>
        <dbReference type="PROSITE" id="PS50929"/>
    </source>
</evidence>
<feature type="transmembrane region" description="Helical" evidence="6">
    <location>
        <begin position="69"/>
        <end position="91"/>
    </location>
</feature>
<dbReference type="OrthoDB" id="4966664at2"/>
<dbReference type="RefSeq" id="WP_158034316.1">
    <property type="nucleotide sequence ID" value="NZ_ML708621.1"/>
</dbReference>
<sequence>MSAEPGRKTLTEKTPTEENDTWTGGGESRRRYGWFEAPAAPPATMRLRFDPRATPAGLLRQICRASLRWVGVGATLTAVGKLASTFIPVAIGAVVDRVFAPALDGAPAEQVWGALAIMLAVFAGLYVIMISTLRFGGRIGWYGVQRAQHELSQQVISRTLAVGNGGRLPGEVLSRVTADVSRACRVLFVMVYPPGEAVALLTTTVILWFLHPALGITVLVGAPVMLALLNLMSKALERRSAAELAALGEVAGSASDTLEGMRTLRGLHAERAAAERYGAVSRKTLRTTLAARSTEARFDGVVSGVSALFAALVVAVAAVLGLRGEVSVGALATVAGLSVSVIGPLGTIVDALVSFWASARGAAGRILDLSAGGDPDRPDTAGTAAGAGDAISSRVDTLAARLAASGTGFCVVKAGTAGPEAAGALVRGLQGQPGVLAAPRAPQMLAGSVAENVRAVGQRDVDHAEATGALRAACLEPAELSGGYDHDTGEFGSALSGGQRQRVALARALAARPPTLVLVEPTTSVDAATEQQIAVRVARHRAGLATVVVTDSAAFEAVADETVELGS</sequence>